<protein>
    <recommendedName>
        <fullName evidence="4">NusG-like N-terminal domain-containing protein</fullName>
    </recommendedName>
</protein>
<evidence type="ECO:0000256" key="2">
    <source>
        <dbReference type="ARBA" id="ARBA00023015"/>
    </source>
</evidence>
<keyword evidence="1" id="KW-0889">Transcription antitermination</keyword>
<accession>A0A1V8RWM4</accession>
<dbReference type="STRING" id="1873176.BFN67_01710"/>
<dbReference type="RefSeq" id="WP_245295123.1">
    <property type="nucleotide sequence ID" value="NZ_MDET01000001.1"/>
</dbReference>
<evidence type="ECO:0000256" key="3">
    <source>
        <dbReference type="ARBA" id="ARBA00023163"/>
    </source>
</evidence>
<evidence type="ECO:0000256" key="1">
    <source>
        <dbReference type="ARBA" id="ARBA00022814"/>
    </source>
</evidence>
<dbReference type="InterPro" id="IPR036735">
    <property type="entry name" value="NGN_dom_sf"/>
</dbReference>
<sequence>MSESLNLDDIAKWFVVATKPRKEVLAARNLRNQGFAVFLPQMRRTVRHARQISVRTIPLFPGYLFLEALSAVRWRSVNGTFGAVGIITSGESPAIVESGFVDALRARADAGGIVDFSGGLRIGDRVELVAGPFARQIGNLAALDDRGRVTVLLEFLATHVPVRTTAENLLPA</sequence>
<dbReference type="SUPFAM" id="SSF50104">
    <property type="entry name" value="Translation proteins SH3-like domain"/>
    <property type="match status" value="1"/>
</dbReference>
<dbReference type="InterPro" id="IPR006645">
    <property type="entry name" value="NGN-like_dom"/>
</dbReference>
<organism evidence="5 6">
    <name type="scientific">Manganibacter manganicus</name>
    <dbReference type="NCBI Taxonomy" id="1873176"/>
    <lineage>
        <taxon>Bacteria</taxon>
        <taxon>Pseudomonadati</taxon>
        <taxon>Pseudomonadota</taxon>
        <taxon>Alphaproteobacteria</taxon>
        <taxon>Hyphomicrobiales</taxon>
        <taxon>Phyllobacteriaceae</taxon>
        <taxon>Manganibacter</taxon>
    </lineage>
</organism>
<evidence type="ECO:0000259" key="4">
    <source>
        <dbReference type="SMART" id="SM00738"/>
    </source>
</evidence>
<keyword evidence="3" id="KW-0804">Transcription</keyword>
<evidence type="ECO:0000313" key="5">
    <source>
        <dbReference type="EMBL" id="OQM77578.1"/>
    </source>
</evidence>
<dbReference type="GO" id="GO:0031564">
    <property type="term" value="P:transcription antitermination"/>
    <property type="evidence" value="ECO:0007669"/>
    <property type="project" value="UniProtKB-KW"/>
</dbReference>
<evidence type="ECO:0000313" key="6">
    <source>
        <dbReference type="Proteomes" id="UP000191905"/>
    </source>
</evidence>
<dbReference type="PANTHER" id="PTHR30265">
    <property type="entry name" value="RHO-INTERACTING TRANSCRIPTION TERMINATION FACTOR NUSG"/>
    <property type="match status" value="1"/>
</dbReference>
<keyword evidence="6" id="KW-1185">Reference proteome</keyword>
<keyword evidence="2" id="KW-0805">Transcription regulation</keyword>
<feature type="domain" description="NusG-like N-terminal" evidence="4">
    <location>
        <begin position="10"/>
        <end position="108"/>
    </location>
</feature>
<dbReference type="SMART" id="SM00738">
    <property type="entry name" value="NGN"/>
    <property type="match status" value="1"/>
</dbReference>
<dbReference type="PANTHER" id="PTHR30265:SF4">
    <property type="entry name" value="KOW MOTIF FAMILY PROTEIN, EXPRESSED"/>
    <property type="match status" value="1"/>
</dbReference>
<gene>
    <name evidence="5" type="ORF">BFN67_01710</name>
</gene>
<reference evidence="5 6" key="1">
    <citation type="journal article" date="2016" name="Int. J. Syst. Evol. Microbiol.">
        <title>Pseudaminobacter manganicus sp. nov., isolated from sludge of a manganese mine.</title>
        <authorList>
            <person name="Li J."/>
            <person name="Huang J."/>
            <person name="Liao S."/>
            <person name="Wang G."/>
        </authorList>
    </citation>
    <scope>NUCLEOTIDE SEQUENCE [LARGE SCALE GENOMIC DNA]</scope>
    <source>
        <strain evidence="5 6">JH-7</strain>
    </source>
</reference>
<dbReference type="Pfam" id="PF02357">
    <property type="entry name" value="NusG"/>
    <property type="match status" value="1"/>
</dbReference>
<dbReference type="EMBL" id="MDET01000001">
    <property type="protein sequence ID" value="OQM77578.1"/>
    <property type="molecule type" value="Genomic_DNA"/>
</dbReference>
<name>A0A1V8RWM4_9HYPH</name>
<dbReference type="InterPro" id="IPR043425">
    <property type="entry name" value="NusG-like"/>
</dbReference>
<dbReference type="InterPro" id="IPR008991">
    <property type="entry name" value="Translation_prot_SH3-like_sf"/>
</dbReference>
<proteinExistence type="predicted"/>
<dbReference type="Proteomes" id="UP000191905">
    <property type="component" value="Unassembled WGS sequence"/>
</dbReference>
<dbReference type="SUPFAM" id="SSF82679">
    <property type="entry name" value="N-utilization substance G protein NusG, N-terminal domain"/>
    <property type="match status" value="1"/>
</dbReference>
<dbReference type="CDD" id="cd06091">
    <property type="entry name" value="KOW_NusG"/>
    <property type="match status" value="1"/>
</dbReference>
<comment type="caution">
    <text evidence="5">The sequence shown here is derived from an EMBL/GenBank/DDBJ whole genome shotgun (WGS) entry which is preliminary data.</text>
</comment>
<dbReference type="GO" id="GO:0006354">
    <property type="term" value="P:DNA-templated transcription elongation"/>
    <property type="evidence" value="ECO:0007669"/>
    <property type="project" value="InterPro"/>
</dbReference>
<dbReference type="AlphaFoldDB" id="A0A1V8RWM4"/>
<dbReference type="Gene3D" id="3.30.70.940">
    <property type="entry name" value="NusG, N-terminal domain"/>
    <property type="match status" value="1"/>
</dbReference>